<dbReference type="GO" id="GO:0000272">
    <property type="term" value="P:polysaccharide catabolic process"/>
    <property type="evidence" value="ECO:0007669"/>
    <property type="project" value="InterPro"/>
</dbReference>
<dbReference type="InterPro" id="IPR002105">
    <property type="entry name" value="Dockerin_1_rpt"/>
</dbReference>
<dbReference type="Pfam" id="PF00932">
    <property type="entry name" value="LTD"/>
    <property type="match status" value="1"/>
</dbReference>
<protein>
    <recommendedName>
        <fullName evidence="1">LTD domain-containing protein</fullName>
    </recommendedName>
</protein>
<feature type="non-terminal residue" evidence="2">
    <location>
        <position position="203"/>
    </location>
</feature>
<reference evidence="2" key="1">
    <citation type="journal article" date="2014" name="Front. Microbiol.">
        <title>High frequency of phylogenetically diverse reductive dehalogenase-homologous genes in deep subseafloor sedimentary metagenomes.</title>
        <authorList>
            <person name="Kawai M."/>
            <person name="Futagami T."/>
            <person name="Toyoda A."/>
            <person name="Takaki Y."/>
            <person name="Nishi S."/>
            <person name="Hori S."/>
            <person name="Arai W."/>
            <person name="Tsubouchi T."/>
            <person name="Morono Y."/>
            <person name="Uchiyama I."/>
            <person name="Ito T."/>
            <person name="Fujiyama A."/>
            <person name="Inagaki F."/>
            <person name="Takami H."/>
        </authorList>
    </citation>
    <scope>NUCLEOTIDE SEQUENCE</scope>
    <source>
        <strain evidence="2">Expedition CK06-06</strain>
    </source>
</reference>
<feature type="domain" description="LTD" evidence="1">
    <location>
        <begin position="47"/>
        <end position="184"/>
    </location>
</feature>
<dbReference type="InterPro" id="IPR036439">
    <property type="entry name" value="Dockerin_dom_sf"/>
</dbReference>
<dbReference type="PROSITE" id="PS51841">
    <property type="entry name" value="LTD"/>
    <property type="match status" value="1"/>
</dbReference>
<dbReference type="Gene3D" id="1.10.1330.10">
    <property type="entry name" value="Dockerin domain"/>
    <property type="match status" value="1"/>
</dbReference>
<comment type="caution">
    <text evidence="2">The sequence shown here is derived from an EMBL/GenBank/DDBJ whole genome shotgun (WGS) entry which is preliminary data.</text>
</comment>
<dbReference type="GO" id="GO:0004553">
    <property type="term" value="F:hydrolase activity, hydrolyzing O-glycosyl compounds"/>
    <property type="evidence" value="ECO:0007669"/>
    <property type="project" value="InterPro"/>
</dbReference>
<gene>
    <name evidence="2" type="ORF">S06H3_32470</name>
</gene>
<evidence type="ECO:0000259" key="1">
    <source>
        <dbReference type="PROSITE" id="PS51841"/>
    </source>
</evidence>
<dbReference type="SUPFAM" id="SSF74853">
    <property type="entry name" value="Lamin A/C globular tail domain"/>
    <property type="match status" value="1"/>
</dbReference>
<dbReference type="Gene3D" id="2.60.40.1260">
    <property type="entry name" value="Lamin Tail domain"/>
    <property type="match status" value="1"/>
</dbReference>
<accession>X1ME61</accession>
<dbReference type="AlphaFoldDB" id="X1ME61"/>
<dbReference type="InterPro" id="IPR036415">
    <property type="entry name" value="Lamin_tail_dom_sf"/>
</dbReference>
<dbReference type="EMBL" id="BARV01019311">
    <property type="protein sequence ID" value="GAI29553.1"/>
    <property type="molecule type" value="Genomic_DNA"/>
</dbReference>
<name>X1ME61_9ZZZZ</name>
<organism evidence="2">
    <name type="scientific">marine sediment metagenome</name>
    <dbReference type="NCBI Taxonomy" id="412755"/>
    <lineage>
        <taxon>unclassified sequences</taxon>
        <taxon>metagenomes</taxon>
        <taxon>ecological metagenomes</taxon>
    </lineage>
</organism>
<evidence type="ECO:0000313" key="2">
    <source>
        <dbReference type="EMBL" id="GAI29553.1"/>
    </source>
</evidence>
<dbReference type="InterPro" id="IPR001322">
    <property type="entry name" value="Lamin_tail_dom"/>
</dbReference>
<dbReference type="Pfam" id="PF00404">
    <property type="entry name" value="Dockerin_1"/>
    <property type="match status" value="1"/>
</dbReference>
<proteinExistence type="predicted"/>
<dbReference type="SUPFAM" id="SSF63446">
    <property type="entry name" value="Type I dockerin domain"/>
    <property type="match status" value="1"/>
</dbReference>
<sequence>MGDLSGDCRVDLNDLLVFTAQWLDDTGCSGLGCADMDGDNNVDAVDFALLAANWFKQGHPLVINEFMASNTSTPTDPCGDFPDWIEIYNVSSLQVNLKDWHLTDNLNNLTKWEFPALQIDPGQFLLVFASDKDLRDPTGPLHTNFKLSAGGEYLALVRPDEAIVHEYAPEYPQQLTDVSYGLAFGLDTPVFFINPTPGAENGL</sequence>